<accession>A0AA39WWE1</accession>
<feature type="region of interest" description="Disordered" evidence="1">
    <location>
        <begin position="67"/>
        <end position="183"/>
    </location>
</feature>
<dbReference type="AlphaFoldDB" id="A0AA39WWE1"/>
<gene>
    <name evidence="2" type="ORF">B0T14DRAFT_153811</name>
</gene>
<protein>
    <submittedName>
        <fullName evidence="2">Uncharacterized protein</fullName>
    </submittedName>
</protein>
<comment type="caution">
    <text evidence="2">The sequence shown here is derived from an EMBL/GenBank/DDBJ whole genome shotgun (WGS) entry which is preliminary data.</text>
</comment>
<evidence type="ECO:0000256" key="1">
    <source>
        <dbReference type="SAM" id="MobiDB-lite"/>
    </source>
</evidence>
<dbReference type="Proteomes" id="UP001175000">
    <property type="component" value="Unassembled WGS sequence"/>
</dbReference>
<organism evidence="2 3">
    <name type="scientific">Immersiella caudata</name>
    <dbReference type="NCBI Taxonomy" id="314043"/>
    <lineage>
        <taxon>Eukaryota</taxon>
        <taxon>Fungi</taxon>
        <taxon>Dikarya</taxon>
        <taxon>Ascomycota</taxon>
        <taxon>Pezizomycotina</taxon>
        <taxon>Sordariomycetes</taxon>
        <taxon>Sordariomycetidae</taxon>
        <taxon>Sordariales</taxon>
        <taxon>Lasiosphaeriaceae</taxon>
        <taxon>Immersiella</taxon>
    </lineage>
</organism>
<evidence type="ECO:0000313" key="3">
    <source>
        <dbReference type="Proteomes" id="UP001175000"/>
    </source>
</evidence>
<proteinExistence type="predicted"/>
<keyword evidence="3" id="KW-1185">Reference proteome</keyword>
<name>A0AA39WWE1_9PEZI</name>
<sequence length="183" mass="20171">MEVKGVRHPSGRTQCCFWWTDEENADKGGPWSLFTLGIWRQPFFLLLLGRRTDTVPIHAFSARLASPAPHPQHLHRSRLQPIRSSRWSSASPTAPVSPKTLDINVPARPISGTYQPLRRRPAPPNGRRSNGAEKEPPGFLLHGLGHHVTGAEKGSTFITLKKGAPSGKHGCSRDQTRPHPLGP</sequence>
<reference evidence="2" key="1">
    <citation type="submission" date="2023-06" db="EMBL/GenBank/DDBJ databases">
        <title>Genome-scale phylogeny and comparative genomics of the fungal order Sordariales.</title>
        <authorList>
            <consortium name="Lawrence Berkeley National Laboratory"/>
            <person name="Hensen N."/>
            <person name="Bonometti L."/>
            <person name="Westerberg I."/>
            <person name="Brannstrom I.O."/>
            <person name="Guillou S."/>
            <person name="Cros-Aarteil S."/>
            <person name="Calhoun S."/>
            <person name="Haridas S."/>
            <person name="Kuo A."/>
            <person name="Mondo S."/>
            <person name="Pangilinan J."/>
            <person name="Riley R."/>
            <person name="Labutti K."/>
            <person name="Andreopoulos B."/>
            <person name="Lipzen A."/>
            <person name="Chen C."/>
            <person name="Yanf M."/>
            <person name="Daum C."/>
            <person name="Ng V."/>
            <person name="Clum A."/>
            <person name="Steindorff A."/>
            <person name="Ohm R."/>
            <person name="Martin F."/>
            <person name="Silar P."/>
            <person name="Natvig D."/>
            <person name="Lalanne C."/>
            <person name="Gautier V."/>
            <person name="Ament-Velasquez S.L."/>
            <person name="Kruys A."/>
            <person name="Hutchinson M.I."/>
            <person name="Powell A.J."/>
            <person name="Barry K."/>
            <person name="Miller A.N."/>
            <person name="Grigoriev I.V."/>
            <person name="Debuchy R."/>
            <person name="Gladieux P."/>
            <person name="Thoren M.H."/>
            <person name="Johannesson H."/>
        </authorList>
    </citation>
    <scope>NUCLEOTIDE SEQUENCE</scope>
    <source>
        <strain evidence="2">CBS 606.72</strain>
    </source>
</reference>
<evidence type="ECO:0000313" key="2">
    <source>
        <dbReference type="EMBL" id="KAK0622825.1"/>
    </source>
</evidence>
<feature type="compositionally biased region" description="Polar residues" evidence="1">
    <location>
        <begin position="82"/>
        <end position="94"/>
    </location>
</feature>
<dbReference type="EMBL" id="JAULSU010000003">
    <property type="protein sequence ID" value="KAK0622825.1"/>
    <property type="molecule type" value="Genomic_DNA"/>
</dbReference>